<keyword evidence="1" id="KW-1185">Reference proteome</keyword>
<protein>
    <submittedName>
        <fullName evidence="2">Uncharacterized protein</fullName>
    </submittedName>
</protein>
<sequence>MKLAELKRKLNLTLVHEGNVIKVLKGVIEMQLHELSNVIEIKVKKENSIVEEISWSKDVSVLQYAIAGLISKHFE</sequence>
<dbReference type="WBParaSite" id="PDA_v2.g23705.t1">
    <property type="protein sequence ID" value="PDA_v2.g23705.t1"/>
    <property type="gene ID" value="PDA_v2.g23705"/>
</dbReference>
<accession>A0A914Q463</accession>
<evidence type="ECO:0000313" key="2">
    <source>
        <dbReference type="WBParaSite" id="PDA_v2.g23705.t1"/>
    </source>
</evidence>
<dbReference type="Proteomes" id="UP000887578">
    <property type="component" value="Unplaced"/>
</dbReference>
<proteinExistence type="predicted"/>
<evidence type="ECO:0000313" key="1">
    <source>
        <dbReference type="Proteomes" id="UP000887578"/>
    </source>
</evidence>
<organism evidence="1 2">
    <name type="scientific">Panagrolaimus davidi</name>
    <dbReference type="NCBI Taxonomy" id="227884"/>
    <lineage>
        <taxon>Eukaryota</taxon>
        <taxon>Metazoa</taxon>
        <taxon>Ecdysozoa</taxon>
        <taxon>Nematoda</taxon>
        <taxon>Chromadorea</taxon>
        <taxon>Rhabditida</taxon>
        <taxon>Tylenchina</taxon>
        <taxon>Panagrolaimomorpha</taxon>
        <taxon>Panagrolaimoidea</taxon>
        <taxon>Panagrolaimidae</taxon>
        <taxon>Panagrolaimus</taxon>
    </lineage>
</organism>
<name>A0A914Q463_9BILA</name>
<dbReference type="AlphaFoldDB" id="A0A914Q463"/>
<reference evidence="2" key="1">
    <citation type="submission" date="2022-11" db="UniProtKB">
        <authorList>
            <consortium name="WormBaseParasite"/>
        </authorList>
    </citation>
    <scope>IDENTIFICATION</scope>
</reference>